<evidence type="ECO:0000259" key="4">
    <source>
        <dbReference type="Pfam" id="PF00389"/>
    </source>
</evidence>
<dbReference type="GO" id="GO:0005829">
    <property type="term" value="C:cytosol"/>
    <property type="evidence" value="ECO:0007669"/>
    <property type="project" value="TreeGrafter"/>
</dbReference>
<dbReference type="InterPro" id="IPR050223">
    <property type="entry name" value="D-isomer_2-hydroxyacid_DH"/>
</dbReference>
<feature type="domain" description="D-isomer specific 2-hydroxyacid dehydrogenase catalytic" evidence="4">
    <location>
        <begin position="47"/>
        <end position="319"/>
    </location>
</feature>
<dbReference type="Pfam" id="PF02826">
    <property type="entry name" value="2-Hacid_dh_C"/>
    <property type="match status" value="1"/>
</dbReference>
<dbReference type="Pfam" id="PF00389">
    <property type="entry name" value="2-Hacid_dh"/>
    <property type="match status" value="1"/>
</dbReference>
<proteinExistence type="inferred from homology"/>
<dbReference type="PROSITE" id="PS00065">
    <property type="entry name" value="D_2_HYDROXYACID_DH_1"/>
    <property type="match status" value="1"/>
</dbReference>
<dbReference type="PANTHER" id="PTHR10996">
    <property type="entry name" value="2-HYDROXYACID DEHYDROGENASE-RELATED"/>
    <property type="match status" value="1"/>
</dbReference>
<accession>A0AAU7CR05</accession>
<reference evidence="6" key="1">
    <citation type="submission" date="2024-05" db="EMBL/GenBank/DDBJ databases">
        <title>Planctomycetes of the genus Singulisphaera possess chitinolytic capabilities.</title>
        <authorList>
            <person name="Ivanova A."/>
        </authorList>
    </citation>
    <scope>NUCLEOTIDE SEQUENCE</scope>
    <source>
        <strain evidence="6">Ch08T</strain>
    </source>
</reference>
<dbReference type="Gene3D" id="3.40.50.720">
    <property type="entry name" value="NAD(P)-binding Rossmann-like Domain"/>
    <property type="match status" value="2"/>
</dbReference>
<keyword evidence="2 3" id="KW-0560">Oxidoreductase</keyword>
<evidence type="ECO:0000256" key="3">
    <source>
        <dbReference type="RuleBase" id="RU003719"/>
    </source>
</evidence>
<dbReference type="GO" id="GO:0016618">
    <property type="term" value="F:hydroxypyruvate reductase [NAD(P)H] activity"/>
    <property type="evidence" value="ECO:0007669"/>
    <property type="project" value="TreeGrafter"/>
</dbReference>
<dbReference type="InterPro" id="IPR006140">
    <property type="entry name" value="D-isomer_DH_NAD-bd"/>
</dbReference>
<dbReference type="SUPFAM" id="SSF51735">
    <property type="entry name" value="NAD(P)-binding Rossmann-fold domains"/>
    <property type="match status" value="1"/>
</dbReference>
<dbReference type="EC" id="1.1.1.-" evidence="6"/>
<dbReference type="PANTHER" id="PTHR10996:SF257">
    <property type="entry name" value="GLYOXYLATE REDUCTASE 1"/>
    <property type="match status" value="1"/>
</dbReference>
<gene>
    <name evidence="6" type="ORF">V5E97_17570</name>
</gene>
<dbReference type="GO" id="GO:0030267">
    <property type="term" value="F:glyoxylate reductase (NADPH) activity"/>
    <property type="evidence" value="ECO:0007669"/>
    <property type="project" value="TreeGrafter"/>
</dbReference>
<dbReference type="AlphaFoldDB" id="A0AAU7CR05"/>
<dbReference type="InterPro" id="IPR006139">
    <property type="entry name" value="D-isomer_2_OHA_DH_cat_dom"/>
</dbReference>
<evidence type="ECO:0000256" key="2">
    <source>
        <dbReference type="ARBA" id="ARBA00023002"/>
    </source>
</evidence>
<dbReference type="GO" id="GO:0051287">
    <property type="term" value="F:NAD binding"/>
    <property type="evidence" value="ECO:0007669"/>
    <property type="project" value="InterPro"/>
</dbReference>
<sequence length="320" mass="34238">MPEPVDSIPRPRVVADGPLDATIDDLLRGVVEILPWEVALKGSSDPIDGIYTYGHPQVDGAMMDRLPGLKVISNFGVGVDHINLADAGQRGISVGNTPGVLEGATADLGFGLLLAASRRVVEGARYAQSPEFTVYDPGYMLGVEVHGSTLGIIGMGNIGREVAKRARGFEMTVLYHNRTRRPNVETELGVQYVTLDQLFFQADFVMLTVPLTEETRGMIDAVALAKMKRSAILVNIARGSVVRNDDLVEALSSGEIAAAALDVTDPEPLPRDHPLLGLPNVLITPHIGSATVQTRRRMAELSVANLLAGLRGAPLPREVT</sequence>
<comment type="similarity">
    <text evidence="1 3">Belongs to the D-isomer specific 2-hydroxyacid dehydrogenase family.</text>
</comment>
<evidence type="ECO:0000259" key="5">
    <source>
        <dbReference type="Pfam" id="PF02826"/>
    </source>
</evidence>
<evidence type="ECO:0000313" key="6">
    <source>
        <dbReference type="EMBL" id="XBH07769.1"/>
    </source>
</evidence>
<name>A0AAU7CR05_9BACT</name>
<organism evidence="6">
    <name type="scientific">Singulisphaera sp. Ch08</name>
    <dbReference type="NCBI Taxonomy" id="3120278"/>
    <lineage>
        <taxon>Bacteria</taxon>
        <taxon>Pseudomonadati</taxon>
        <taxon>Planctomycetota</taxon>
        <taxon>Planctomycetia</taxon>
        <taxon>Isosphaerales</taxon>
        <taxon>Isosphaeraceae</taxon>
        <taxon>Singulisphaera</taxon>
    </lineage>
</organism>
<dbReference type="InterPro" id="IPR036291">
    <property type="entry name" value="NAD(P)-bd_dom_sf"/>
</dbReference>
<evidence type="ECO:0000256" key="1">
    <source>
        <dbReference type="ARBA" id="ARBA00005854"/>
    </source>
</evidence>
<dbReference type="RefSeq" id="WP_406700609.1">
    <property type="nucleotide sequence ID" value="NZ_CP155447.1"/>
</dbReference>
<dbReference type="EMBL" id="CP155447">
    <property type="protein sequence ID" value="XBH07769.1"/>
    <property type="molecule type" value="Genomic_DNA"/>
</dbReference>
<dbReference type="FunFam" id="3.40.50.720:FF:000462">
    <property type="entry name" value="Glyoxylate reductase (NADP+)"/>
    <property type="match status" value="1"/>
</dbReference>
<dbReference type="SUPFAM" id="SSF52283">
    <property type="entry name" value="Formate/glycerate dehydrogenase catalytic domain-like"/>
    <property type="match status" value="1"/>
</dbReference>
<dbReference type="CDD" id="cd05301">
    <property type="entry name" value="GDH"/>
    <property type="match status" value="1"/>
</dbReference>
<protein>
    <submittedName>
        <fullName evidence="6">D-glycerate dehydrogenase</fullName>
        <ecNumber evidence="6">1.1.1.-</ecNumber>
    </submittedName>
</protein>
<dbReference type="InterPro" id="IPR029752">
    <property type="entry name" value="D-isomer_DH_CS1"/>
</dbReference>
<feature type="domain" description="D-isomer specific 2-hydroxyacid dehydrogenase NAD-binding" evidence="5">
    <location>
        <begin position="110"/>
        <end position="288"/>
    </location>
</feature>